<keyword evidence="1" id="KW-0175">Coiled coil</keyword>
<dbReference type="WBParaSite" id="Csp11.Scaffold629.g14998.t1">
    <property type="protein sequence ID" value="Csp11.Scaffold629.g14998.t1"/>
    <property type="gene ID" value="Csp11.Scaffold629.g14998"/>
</dbReference>
<dbReference type="PROSITE" id="PS50053">
    <property type="entry name" value="UBIQUITIN_2"/>
    <property type="match status" value="1"/>
</dbReference>
<protein>
    <submittedName>
        <fullName evidence="4">Ubiquitin-like domain-containing protein</fullName>
    </submittedName>
</protein>
<evidence type="ECO:0000313" key="4">
    <source>
        <dbReference type="WBParaSite" id="Csp11.Scaffold629.g14998.t1"/>
    </source>
</evidence>
<dbReference type="CDD" id="cd17039">
    <property type="entry name" value="Ubl_ubiquitin_like"/>
    <property type="match status" value="1"/>
</dbReference>
<feature type="domain" description="Ubiquitin-like" evidence="2">
    <location>
        <begin position="149"/>
        <end position="215"/>
    </location>
</feature>
<sequence>MSENEKPEDILSEFGKLRLETNGMHSVFGKMPSTSAGLVSNVAFEEIREEQMKFNKEVLETLQLMRQEIKDNQEKMKKEQEKVLKEVEAIRNDMKAMKRDSEAPQVQEAGKIDNKKVNQEAKEIKKSAPKEKCLKFHILPWSFLSGPSSGNGTTVEMLPTDTILDLKKEIEKKGNVPVLRQSIFFNQRNSEDQQTIGECGIENGSNVYVIYRSGG</sequence>
<feature type="coiled-coil region" evidence="1">
    <location>
        <begin position="55"/>
        <end position="100"/>
    </location>
</feature>
<dbReference type="InterPro" id="IPR000626">
    <property type="entry name" value="Ubiquitin-like_dom"/>
</dbReference>
<dbReference type="SUPFAM" id="SSF54236">
    <property type="entry name" value="Ubiquitin-like"/>
    <property type="match status" value="1"/>
</dbReference>
<organism evidence="3 4">
    <name type="scientific">Caenorhabditis tropicalis</name>
    <dbReference type="NCBI Taxonomy" id="1561998"/>
    <lineage>
        <taxon>Eukaryota</taxon>
        <taxon>Metazoa</taxon>
        <taxon>Ecdysozoa</taxon>
        <taxon>Nematoda</taxon>
        <taxon>Chromadorea</taxon>
        <taxon>Rhabditida</taxon>
        <taxon>Rhabditina</taxon>
        <taxon>Rhabditomorpha</taxon>
        <taxon>Rhabditoidea</taxon>
        <taxon>Rhabditidae</taxon>
        <taxon>Peloderinae</taxon>
        <taxon>Caenorhabditis</taxon>
    </lineage>
</organism>
<evidence type="ECO:0000256" key="1">
    <source>
        <dbReference type="SAM" id="Coils"/>
    </source>
</evidence>
<name>A0A1I7U5A2_9PELO</name>
<dbReference type="AlphaFoldDB" id="A0A1I7U5A2"/>
<proteinExistence type="predicted"/>
<accession>A0A1I7U5A2</accession>
<dbReference type="Gene3D" id="3.10.20.90">
    <property type="entry name" value="Phosphatidylinositol 3-kinase Catalytic Subunit, Chain A, domain 1"/>
    <property type="match status" value="1"/>
</dbReference>
<reference evidence="4" key="1">
    <citation type="submission" date="2016-11" db="UniProtKB">
        <authorList>
            <consortium name="WormBaseParasite"/>
        </authorList>
    </citation>
    <scope>IDENTIFICATION</scope>
</reference>
<dbReference type="InterPro" id="IPR029071">
    <property type="entry name" value="Ubiquitin-like_domsf"/>
</dbReference>
<evidence type="ECO:0000313" key="3">
    <source>
        <dbReference type="Proteomes" id="UP000095282"/>
    </source>
</evidence>
<dbReference type="Proteomes" id="UP000095282">
    <property type="component" value="Unplaced"/>
</dbReference>
<dbReference type="Pfam" id="PF00240">
    <property type="entry name" value="ubiquitin"/>
    <property type="match status" value="1"/>
</dbReference>
<keyword evidence="3" id="KW-1185">Reference proteome</keyword>
<evidence type="ECO:0000259" key="2">
    <source>
        <dbReference type="PROSITE" id="PS50053"/>
    </source>
</evidence>
<dbReference type="STRING" id="1561998.A0A1I7U5A2"/>
<dbReference type="SMART" id="SM00213">
    <property type="entry name" value="UBQ"/>
    <property type="match status" value="1"/>
</dbReference>